<dbReference type="PANTHER" id="PTHR20842:SF0">
    <property type="entry name" value="ALPHA-ASPARTYL DIPEPTIDASE"/>
    <property type="match status" value="1"/>
</dbReference>
<reference evidence="5 6" key="1">
    <citation type="submission" date="2016-06" db="EMBL/GenBank/DDBJ databases">
        <title>Complete genome sequences of Bordetella bronchialis and Bordetella flabilis.</title>
        <authorList>
            <person name="LiPuma J.J."/>
            <person name="Spilker T."/>
        </authorList>
    </citation>
    <scope>NUCLEOTIDE SEQUENCE [LARGE SCALE GENOMIC DNA]</scope>
    <source>
        <strain evidence="5 6">AU17976</strain>
    </source>
</reference>
<dbReference type="InterPro" id="IPR005320">
    <property type="entry name" value="Peptidase_S51"/>
</dbReference>
<proteinExistence type="inferred from homology"/>
<dbReference type="NCBIfam" id="NF003642">
    <property type="entry name" value="PRK05282.1"/>
    <property type="match status" value="1"/>
</dbReference>
<dbReference type="SUPFAM" id="SSF52317">
    <property type="entry name" value="Class I glutamine amidotransferase-like"/>
    <property type="match status" value="1"/>
</dbReference>
<keyword evidence="2" id="KW-0645">Protease</keyword>
<accession>A0A193FZS2</accession>
<keyword evidence="3" id="KW-0378">Hydrolase</keyword>
<dbReference type="InterPro" id="IPR029062">
    <property type="entry name" value="Class_I_gatase-like"/>
</dbReference>
<evidence type="ECO:0000256" key="4">
    <source>
        <dbReference type="ARBA" id="ARBA00022825"/>
    </source>
</evidence>
<dbReference type="RefSeq" id="WP_066670948.1">
    <property type="nucleotide sequence ID" value="NZ_CP016171.1"/>
</dbReference>
<evidence type="ECO:0000313" key="6">
    <source>
        <dbReference type="Proteomes" id="UP000092213"/>
    </source>
</evidence>
<organism evidence="5 6">
    <name type="scientific">Bordetella bronchialis</name>
    <dbReference type="NCBI Taxonomy" id="463025"/>
    <lineage>
        <taxon>Bacteria</taxon>
        <taxon>Pseudomonadati</taxon>
        <taxon>Pseudomonadota</taxon>
        <taxon>Betaproteobacteria</taxon>
        <taxon>Burkholderiales</taxon>
        <taxon>Alcaligenaceae</taxon>
        <taxon>Bordetella</taxon>
    </lineage>
</organism>
<dbReference type="Gene3D" id="3.40.50.880">
    <property type="match status" value="1"/>
</dbReference>
<sequence>MTTQLLLFSNSRSSDGSYLTHALAPLRALAGERRNTLFVPFAGVTASWDDYTAKVRESLAPLGLALTGAHTVDAGTADRYDLIVVGGGNTFQLVAECRRRGWLHAIPERVRAGTPYSGWSAGANLACPTLCTTNDMPIVDPGGFDALGLIGFQINPHYTNALPPGHQGETRNDRIAEFLVANPAATVVGLPEGDWLAGDGRNMTFHGPHTGYIFRQGEPPAELREGMAVA</sequence>
<keyword evidence="4" id="KW-0720">Serine protease</keyword>
<evidence type="ECO:0000313" key="5">
    <source>
        <dbReference type="EMBL" id="ANN73120.1"/>
    </source>
</evidence>
<comment type="similarity">
    <text evidence="1">Belongs to the peptidase S51 family.</text>
</comment>
<protein>
    <submittedName>
        <fullName evidence="5">Dipeptidase E</fullName>
    </submittedName>
</protein>
<name>A0A193FZS2_9BORD</name>
<dbReference type="PANTHER" id="PTHR20842">
    <property type="entry name" value="PROTEASE S51 ALPHA-ASPARTYL DIPEPTIDASE"/>
    <property type="match status" value="1"/>
</dbReference>
<dbReference type="AlphaFoldDB" id="A0A193FZS2"/>
<evidence type="ECO:0000256" key="3">
    <source>
        <dbReference type="ARBA" id="ARBA00022801"/>
    </source>
</evidence>
<gene>
    <name evidence="5" type="ORF">BAU08_18810</name>
</gene>
<dbReference type="EMBL" id="CP016171">
    <property type="protein sequence ID" value="ANN73120.1"/>
    <property type="molecule type" value="Genomic_DNA"/>
</dbReference>
<evidence type="ECO:0000256" key="2">
    <source>
        <dbReference type="ARBA" id="ARBA00022670"/>
    </source>
</evidence>
<dbReference type="GO" id="GO:0006508">
    <property type="term" value="P:proteolysis"/>
    <property type="evidence" value="ECO:0007669"/>
    <property type="project" value="UniProtKB-KW"/>
</dbReference>
<dbReference type="STRING" id="463025.BAU08_18810"/>
<dbReference type="GO" id="GO:0008236">
    <property type="term" value="F:serine-type peptidase activity"/>
    <property type="evidence" value="ECO:0007669"/>
    <property type="project" value="UniProtKB-KW"/>
</dbReference>
<evidence type="ECO:0000256" key="1">
    <source>
        <dbReference type="ARBA" id="ARBA00006534"/>
    </source>
</evidence>
<dbReference type="Pfam" id="PF03575">
    <property type="entry name" value="Peptidase_S51"/>
    <property type="match status" value="1"/>
</dbReference>
<dbReference type="CDD" id="cd03146">
    <property type="entry name" value="GAT1_Peptidase_E"/>
    <property type="match status" value="1"/>
</dbReference>
<dbReference type="Proteomes" id="UP000092213">
    <property type="component" value="Chromosome"/>
</dbReference>